<dbReference type="Gene3D" id="3.40.50.200">
    <property type="entry name" value="Peptidase S8/S53 domain"/>
    <property type="match status" value="1"/>
</dbReference>
<evidence type="ECO:0000313" key="7">
    <source>
        <dbReference type="EMBL" id="HIS32329.1"/>
    </source>
</evidence>
<gene>
    <name evidence="7" type="ORF">IAB44_12415</name>
</gene>
<reference evidence="7" key="2">
    <citation type="journal article" date="2021" name="PeerJ">
        <title>Extensive microbial diversity within the chicken gut microbiome revealed by metagenomics and culture.</title>
        <authorList>
            <person name="Gilroy R."/>
            <person name="Ravi A."/>
            <person name="Getino M."/>
            <person name="Pursley I."/>
            <person name="Horton D.L."/>
            <person name="Alikhan N.F."/>
            <person name="Baker D."/>
            <person name="Gharbi K."/>
            <person name="Hall N."/>
            <person name="Watson M."/>
            <person name="Adriaenssens E.M."/>
            <person name="Foster-Nyarko E."/>
            <person name="Jarju S."/>
            <person name="Secka A."/>
            <person name="Antonio M."/>
            <person name="Oren A."/>
            <person name="Chaudhuri R.R."/>
            <person name="La Ragione R."/>
            <person name="Hildebrand F."/>
            <person name="Pallen M.J."/>
        </authorList>
    </citation>
    <scope>NUCLEOTIDE SEQUENCE</scope>
    <source>
        <strain evidence="7">CHK190-19873</strain>
    </source>
</reference>
<evidence type="ECO:0000256" key="3">
    <source>
        <dbReference type="ARBA" id="ARBA00022801"/>
    </source>
</evidence>
<evidence type="ECO:0000256" key="5">
    <source>
        <dbReference type="PROSITE-ProRule" id="PRU01240"/>
    </source>
</evidence>
<comment type="similarity">
    <text evidence="1 5">Belongs to the peptidase S8 family.</text>
</comment>
<dbReference type="SUPFAM" id="SSF52743">
    <property type="entry name" value="Subtilisin-like"/>
    <property type="match status" value="1"/>
</dbReference>
<dbReference type="Proteomes" id="UP000823935">
    <property type="component" value="Unassembled WGS sequence"/>
</dbReference>
<evidence type="ECO:0000256" key="4">
    <source>
        <dbReference type="ARBA" id="ARBA00022825"/>
    </source>
</evidence>
<reference evidence="7" key="1">
    <citation type="submission" date="2020-10" db="EMBL/GenBank/DDBJ databases">
        <authorList>
            <person name="Gilroy R."/>
        </authorList>
    </citation>
    <scope>NUCLEOTIDE SEQUENCE</scope>
    <source>
        <strain evidence="7">CHK190-19873</strain>
    </source>
</reference>
<evidence type="ECO:0000256" key="1">
    <source>
        <dbReference type="ARBA" id="ARBA00011073"/>
    </source>
</evidence>
<dbReference type="InterPro" id="IPR034045">
    <property type="entry name" value="Pep_S8_CspA-like"/>
</dbReference>
<keyword evidence="4 5" id="KW-0720">Serine protease</keyword>
<dbReference type="Pfam" id="PF00082">
    <property type="entry name" value="Peptidase_S8"/>
    <property type="match status" value="2"/>
</dbReference>
<feature type="domain" description="Peptidase S8/S53" evidence="6">
    <location>
        <begin position="420"/>
        <end position="550"/>
    </location>
</feature>
<dbReference type="InterPro" id="IPR036852">
    <property type="entry name" value="Peptidase_S8/S53_dom_sf"/>
</dbReference>
<dbReference type="InterPro" id="IPR017310">
    <property type="entry name" value="Pept_S8A_subtilisin_clostridia"/>
</dbReference>
<dbReference type="InterPro" id="IPR000209">
    <property type="entry name" value="Peptidase_S8/S53_dom"/>
</dbReference>
<feature type="active site" description="Charge relay system" evidence="5">
    <location>
        <position position="99"/>
    </location>
</feature>
<dbReference type="PROSITE" id="PS51892">
    <property type="entry name" value="SUBTILASE"/>
    <property type="match status" value="1"/>
</dbReference>
<feature type="active site" description="Charge relay system" evidence="5">
    <location>
        <position position="495"/>
    </location>
</feature>
<feature type="domain" description="Peptidase S8/S53" evidence="6">
    <location>
        <begin position="90"/>
        <end position="283"/>
    </location>
</feature>
<comment type="caution">
    <text evidence="7">The sequence shown here is derived from an EMBL/GenBank/DDBJ whole genome shotgun (WGS) entry which is preliminary data.</text>
</comment>
<keyword evidence="3 5" id="KW-0378">Hydrolase</keyword>
<dbReference type="PANTHER" id="PTHR43806">
    <property type="entry name" value="PEPTIDASE S8"/>
    <property type="match status" value="1"/>
</dbReference>
<dbReference type="InterPro" id="IPR015500">
    <property type="entry name" value="Peptidase_S8_subtilisin-rel"/>
</dbReference>
<proteinExistence type="inferred from homology"/>
<dbReference type="PRINTS" id="PR00723">
    <property type="entry name" value="SUBTILISIN"/>
</dbReference>
<dbReference type="InterPro" id="IPR050131">
    <property type="entry name" value="Peptidase_S8_subtilisin-like"/>
</dbReference>
<organism evidence="7 8">
    <name type="scientific">Candidatus Limivivens intestinipullorum</name>
    <dbReference type="NCBI Taxonomy" id="2840858"/>
    <lineage>
        <taxon>Bacteria</taxon>
        <taxon>Bacillati</taxon>
        <taxon>Bacillota</taxon>
        <taxon>Clostridia</taxon>
        <taxon>Lachnospirales</taxon>
        <taxon>Lachnospiraceae</taxon>
        <taxon>Lachnospiraceae incertae sedis</taxon>
        <taxon>Candidatus Limivivens</taxon>
    </lineage>
</organism>
<dbReference type="PANTHER" id="PTHR43806:SF11">
    <property type="entry name" value="CEREVISIN-RELATED"/>
    <property type="match status" value="1"/>
</dbReference>
<evidence type="ECO:0000313" key="8">
    <source>
        <dbReference type="Proteomes" id="UP000823935"/>
    </source>
</evidence>
<protein>
    <submittedName>
        <fullName evidence="7">S8 family peptidase</fullName>
    </submittedName>
</protein>
<dbReference type="AlphaFoldDB" id="A0A9D1JLG0"/>
<dbReference type="Gene3D" id="2.60.120.1290">
    <property type="match status" value="1"/>
</dbReference>
<keyword evidence="2 5" id="KW-0645">Protease</keyword>
<sequence length="562" mass="60537">MILSEDYLDVLVPYQPPLERILQEFADYGAQYLGGNYVMLHIPRSRLSANYLNDVGYSNLPKLYTTLDTVSLEQSGILPVQNLPGYAFRGKDVLIGFLDTGISYAAPAFRTSTGTTRILGIWDQTIQGNAPFGLGYGTGFTREQIDEALALPDPLSLVGVTDEEGHGTFLASVAAGSPDPENQFTGAAPECDIAMVKLKPAKENLKNFFLIPADALAFQETDLMMGIRYLELLAAQHRKPLVICIGLGTNQGDHSGSSPMAAVLNSLSSVFGVYPIVAAGNEAGRGHHFYGKLEGQGSSSMVEILSAAGTAGFSLELWAQSPELYSVSIFSPSGESIPAIPPRLRQNTTIDFVLEKTVIHVNYEIVEVSTGNQLIILRFENPTEGIWSIRVTNESFINGVFHMWLPISGFLPPETQFLAANPETTLTEPSSAAGAVTVSTWDAYTGSLYIHSSRGFTRTGAVKPDLAAPGVGVTGTAAGYGSTGGFRYRRDTGSSIAAAITSGAVALLVNWEATRRIPRVPTAAEVRNLLIRGAVRDQDQSYPNQYWGYGKLNLYGVFQNLI</sequence>
<dbReference type="PIRSF" id="PIRSF037894">
    <property type="entry name" value="Subtilisin_rel_CspABC"/>
    <property type="match status" value="1"/>
</dbReference>
<dbReference type="GO" id="GO:0004252">
    <property type="term" value="F:serine-type endopeptidase activity"/>
    <property type="evidence" value="ECO:0007669"/>
    <property type="project" value="UniProtKB-UniRule"/>
</dbReference>
<accession>A0A9D1JLG0</accession>
<dbReference type="EMBL" id="DVIQ01000075">
    <property type="protein sequence ID" value="HIS32329.1"/>
    <property type="molecule type" value="Genomic_DNA"/>
</dbReference>
<dbReference type="CDD" id="cd07478">
    <property type="entry name" value="Peptidases_S8_CspA-like"/>
    <property type="match status" value="1"/>
</dbReference>
<feature type="active site" description="Charge relay system" evidence="5">
    <location>
        <position position="166"/>
    </location>
</feature>
<evidence type="ECO:0000259" key="6">
    <source>
        <dbReference type="Pfam" id="PF00082"/>
    </source>
</evidence>
<evidence type="ECO:0000256" key="2">
    <source>
        <dbReference type="ARBA" id="ARBA00022670"/>
    </source>
</evidence>
<dbReference type="GO" id="GO:0006508">
    <property type="term" value="P:proteolysis"/>
    <property type="evidence" value="ECO:0007669"/>
    <property type="project" value="UniProtKB-KW"/>
</dbReference>
<name>A0A9D1JLG0_9FIRM</name>